<proteinExistence type="predicted"/>
<dbReference type="InterPro" id="IPR041657">
    <property type="entry name" value="HTH_17"/>
</dbReference>
<dbReference type="Pfam" id="PF12728">
    <property type="entry name" value="HTH_17"/>
    <property type="match status" value="1"/>
</dbReference>
<dbReference type="NCBIfam" id="TIGR01764">
    <property type="entry name" value="excise"/>
    <property type="match status" value="1"/>
</dbReference>
<name>A0ABY9X057_9BACT</name>
<organism evidence="2 3">
    <name type="scientific">Archangium minus</name>
    <dbReference type="NCBI Taxonomy" id="83450"/>
    <lineage>
        <taxon>Bacteria</taxon>
        <taxon>Pseudomonadati</taxon>
        <taxon>Myxococcota</taxon>
        <taxon>Myxococcia</taxon>
        <taxon>Myxococcales</taxon>
        <taxon>Cystobacterineae</taxon>
        <taxon>Archangiaceae</taxon>
        <taxon>Archangium</taxon>
    </lineage>
</organism>
<evidence type="ECO:0000313" key="2">
    <source>
        <dbReference type="EMBL" id="WNG48766.1"/>
    </source>
</evidence>
<sequence length="138" mass="15365">MSEEFYTVEMAAERLRLHVKTVLRFIRDGRLRATRIGKSYRILRSDLEAFGGARPRSAPSVPMAQVTSIIDIPGIGREAAIRMANRVVAVVGSREAHPDPVRVDTAYDPGRDHLKLVVFGSPGDTAELIRLVQAWLEE</sequence>
<dbReference type="InterPro" id="IPR009061">
    <property type="entry name" value="DNA-bd_dom_put_sf"/>
</dbReference>
<gene>
    <name evidence="2" type="ORF">F0U60_35110</name>
</gene>
<accession>A0ABY9X057</accession>
<dbReference type="SUPFAM" id="SSF46955">
    <property type="entry name" value="Putative DNA-binding domain"/>
    <property type="match status" value="1"/>
</dbReference>
<evidence type="ECO:0000313" key="3">
    <source>
        <dbReference type="Proteomes" id="UP001611383"/>
    </source>
</evidence>
<protein>
    <submittedName>
        <fullName evidence="2">Helix-turn-helix domain-containing protein</fullName>
    </submittedName>
</protein>
<dbReference type="Proteomes" id="UP001611383">
    <property type="component" value="Chromosome"/>
</dbReference>
<dbReference type="RefSeq" id="WP_395806422.1">
    <property type="nucleotide sequence ID" value="NZ_CP043494.1"/>
</dbReference>
<feature type="domain" description="Helix-turn-helix" evidence="1">
    <location>
        <begin position="5"/>
        <end position="50"/>
    </location>
</feature>
<evidence type="ECO:0000259" key="1">
    <source>
        <dbReference type="Pfam" id="PF12728"/>
    </source>
</evidence>
<reference evidence="2 3" key="1">
    <citation type="submission" date="2019-08" db="EMBL/GenBank/DDBJ databases">
        <title>Archangium and Cystobacter genomes.</title>
        <authorList>
            <person name="Chen I.-C.K."/>
            <person name="Wielgoss S."/>
        </authorList>
    </citation>
    <scope>NUCLEOTIDE SEQUENCE [LARGE SCALE GENOMIC DNA]</scope>
    <source>
        <strain evidence="2 3">Cbm 6</strain>
    </source>
</reference>
<keyword evidence="3" id="KW-1185">Reference proteome</keyword>
<dbReference type="EMBL" id="CP043494">
    <property type="protein sequence ID" value="WNG48766.1"/>
    <property type="molecule type" value="Genomic_DNA"/>
</dbReference>
<dbReference type="InterPro" id="IPR010093">
    <property type="entry name" value="SinI_DNA-bd"/>
</dbReference>